<dbReference type="Gene3D" id="3.80.10.10">
    <property type="entry name" value="Ribonuclease Inhibitor"/>
    <property type="match status" value="1"/>
</dbReference>
<dbReference type="SUPFAM" id="SSF52047">
    <property type="entry name" value="RNI-like"/>
    <property type="match status" value="1"/>
</dbReference>
<dbReference type="InterPro" id="IPR001810">
    <property type="entry name" value="F-box_dom"/>
</dbReference>
<dbReference type="InterPro" id="IPR036047">
    <property type="entry name" value="F-box-like_dom_sf"/>
</dbReference>
<accession>A0ABP9Z792</accession>
<evidence type="ECO:0000313" key="3">
    <source>
        <dbReference type="EMBL" id="GAA5814932.1"/>
    </source>
</evidence>
<dbReference type="CDD" id="cd09917">
    <property type="entry name" value="F-box_SF"/>
    <property type="match status" value="1"/>
</dbReference>
<feature type="compositionally biased region" description="Acidic residues" evidence="1">
    <location>
        <begin position="99"/>
        <end position="128"/>
    </location>
</feature>
<feature type="domain" description="F-box" evidence="2">
    <location>
        <begin position="1"/>
        <end position="46"/>
    </location>
</feature>
<comment type="caution">
    <text evidence="3">The sequence shown here is derived from an EMBL/GenBank/DDBJ whole genome shotgun (WGS) entry which is preliminary data.</text>
</comment>
<proteinExistence type="predicted"/>
<dbReference type="Proteomes" id="UP001473302">
    <property type="component" value="Unassembled WGS sequence"/>
</dbReference>
<sequence length="416" mass="48836">MFTFQKIPVEIHYKVLELLPKESILECMLVSRYWSTLAIPAYYNTIYLSGTNIEFLNSKLLLDDNDQDQQFAYGSLVKSLISPEFYCAVDAKFSHYNSESEEEEEDEEEEEEEEEYFLQTDQQDDDSNTMDEESFALIPVFSSKSFLKLLSYMPNLKKIDLFTSAYYEFYMTILASQGNKYLHHIEDISIHAVYHELHFTACYQFRRTLTHLEVYYATYYVDHLFGDPLYFLPHFKQLTNITLKNFERQDLTLFDILVVCPHLTVLDFDTNFDVSDRLVHLSFKSMLDAMIDIPANSATVALHSNLKILDLTLPKLSSGYIRYLTHYTDMKQLHTLSITLFDSHFDDWIKLNSIDTVTDFIKRLSRITHLHFCTRFVSRGGSLDELVEANCFQEFLGAVQVFQPVYYETYSNQFTH</sequence>
<feature type="region of interest" description="Disordered" evidence="1">
    <location>
        <begin position="97"/>
        <end position="128"/>
    </location>
</feature>
<gene>
    <name evidence="3" type="ORF">MFLAVUS_008435</name>
</gene>
<dbReference type="EMBL" id="BAABUK010000023">
    <property type="protein sequence ID" value="GAA5814932.1"/>
    <property type="molecule type" value="Genomic_DNA"/>
</dbReference>
<dbReference type="Gene3D" id="1.20.1280.50">
    <property type="match status" value="1"/>
</dbReference>
<evidence type="ECO:0000256" key="1">
    <source>
        <dbReference type="SAM" id="MobiDB-lite"/>
    </source>
</evidence>
<organism evidence="3 4">
    <name type="scientific">Mucor flavus</name>
    <dbReference type="NCBI Taxonomy" id="439312"/>
    <lineage>
        <taxon>Eukaryota</taxon>
        <taxon>Fungi</taxon>
        <taxon>Fungi incertae sedis</taxon>
        <taxon>Mucoromycota</taxon>
        <taxon>Mucoromycotina</taxon>
        <taxon>Mucoromycetes</taxon>
        <taxon>Mucorales</taxon>
        <taxon>Mucorineae</taxon>
        <taxon>Mucoraceae</taxon>
        <taxon>Mucor</taxon>
    </lineage>
</organism>
<name>A0ABP9Z792_9FUNG</name>
<protein>
    <recommendedName>
        <fullName evidence="2">F-box domain-containing protein</fullName>
    </recommendedName>
</protein>
<evidence type="ECO:0000259" key="2">
    <source>
        <dbReference type="PROSITE" id="PS50181"/>
    </source>
</evidence>
<dbReference type="SUPFAM" id="SSF81383">
    <property type="entry name" value="F-box domain"/>
    <property type="match status" value="1"/>
</dbReference>
<dbReference type="Pfam" id="PF12937">
    <property type="entry name" value="F-box-like"/>
    <property type="match status" value="1"/>
</dbReference>
<dbReference type="PROSITE" id="PS50181">
    <property type="entry name" value="FBOX"/>
    <property type="match status" value="1"/>
</dbReference>
<dbReference type="InterPro" id="IPR032675">
    <property type="entry name" value="LRR_dom_sf"/>
</dbReference>
<keyword evidence="4" id="KW-1185">Reference proteome</keyword>
<evidence type="ECO:0000313" key="4">
    <source>
        <dbReference type="Proteomes" id="UP001473302"/>
    </source>
</evidence>
<reference evidence="3 4" key="1">
    <citation type="submission" date="2024-04" db="EMBL/GenBank/DDBJ databases">
        <title>genome sequences of Mucor flavus KT1a and Helicostylum pulchrum KT1b strains isolated from the surface of a dry-aged beef.</title>
        <authorList>
            <person name="Toyotome T."/>
            <person name="Hosono M."/>
            <person name="Torimaru M."/>
            <person name="Fukuda K."/>
            <person name="Mikami N."/>
        </authorList>
    </citation>
    <scope>NUCLEOTIDE SEQUENCE [LARGE SCALE GENOMIC DNA]</scope>
    <source>
        <strain evidence="3 4">KT1a</strain>
    </source>
</reference>